<dbReference type="AlphaFoldDB" id="A0A2Z5ZD22"/>
<dbReference type="NCBIfam" id="TIGR01682">
    <property type="entry name" value="moaD"/>
    <property type="match status" value="1"/>
</dbReference>
<gene>
    <name evidence="1" type="ORF">AcetOrient_orf00225</name>
</gene>
<dbReference type="Gene3D" id="3.10.20.30">
    <property type="match status" value="1"/>
</dbReference>
<dbReference type="Pfam" id="PF02597">
    <property type="entry name" value="ThiS"/>
    <property type="match status" value="1"/>
</dbReference>
<dbReference type="KEGG" id="aot:AcetOri_orf00225"/>
<name>A0A2Z5ZD22_9PROT</name>
<dbReference type="CDD" id="cd00754">
    <property type="entry name" value="Ubl_MoaD"/>
    <property type="match status" value="1"/>
</dbReference>
<organism evidence="1 2">
    <name type="scientific">Acetobacter orientalis</name>
    <dbReference type="NCBI Taxonomy" id="146474"/>
    <lineage>
        <taxon>Bacteria</taxon>
        <taxon>Pseudomonadati</taxon>
        <taxon>Pseudomonadota</taxon>
        <taxon>Alphaproteobacteria</taxon>
        <taxon>Acetobacterales</taxon>
        <taxon>Acetobacteraceae</taxon>
        <taxon>Acetobacter</taxon>
    </lineage>
</organism>
<evidence type="ECO:0000313" key="2">
    <source>
        <dbReference type="Proteomes" id="UP000270034"/>
    </source>
</evidence>
<accession>A0A2Z5ZD22</accession>
<dbReference type="Proteomes" id="UP000270034">
    <property type="component" value="Chromosome"/>
</dbReference>
<dbReference type="InterPro" id="IPR016155">
    <property type="entry name" value="Mopterin_synth/thiamin_S_b"/>
</dbReference>
<proteinExistence type="predicted"/>
<dbReference type="EMBL" id="AP018515">
    <property type="protein sequence ID" value="BBC78493.1"/>
    <property type="molecule type" value="Genomic_DNA"/>
</dbReference>
<dbReference type="InterPro" id="IPR003749">
    <property type="entry name" value="ThiS/MoaD-like"/>
</dbReference>
<reference evidence="1 2" key="1">
    <citation type="submission" date="2018-02" db="EMBL/GenBank/DDBJ databases">
        <title>Acetobacter orientalis genome.</title>
        <authorList>
            <person name="Nakashima N."/>
            <person name="Tamura T."/>
        </authorList>
    </citation>
    <scope>NUCLEOTIDE SEQUENCE [LARGE SCALE GENOMIC DNA]</scope>
    <source>
        <strain evidence="1 2">FAN1</strain>
    </source>
</reference>
<evidence type="ECO:0000313" key="1">
    <source>
        <dbReference type="EMBL" id="BBC78493.1"/>
    </source>
</evidence>
<protein>
    <submittedName>
        <fullName evidence="1">Molybdopterin synthase sulfur carrier subunit</fullName>
    </submittedName>
</protein>
<sequence>MATAVTVLYFASLREQIGREHDTAPVPPIGVSVRALQAILAEQDATVGQVFAATPRLRVAINQALATFENTVKPGDEVAFFPPMTGAKRHDTRMCANRRV</sequence>
<dbReference type="InterPro" id="IPR012675">
    <property type="entry name" value="Beta-grasp_dom_sf"/>
</dbReference>
<dbReference type="SUPFAM" id="SSF54285">
    <property type="entry name" value="MoaD/ThiS"/>
    <property type="match status" value="1"/>
</dbReference>